<dbReference type="PANTHER" id="PTHR46179">
    <property type="entry name" value="ZINC FINGER PROTEIN"/>
    <property type="match status" value="1"/>
</dbReference>
<feature type="domain" description="C2H2-type" evidence="7">
    <location>
        <begin position="621"/>
        <end position="650"/>
    </location>
</feature>
<gene>
    <name evidence="8" type="ORF">P4O66_009550</name>
</gene>
<dbReference type="PROSITE" id="PS50157">
    <property type="entry name" value="ZINC_FINGER_C2H2_2"/>
    <property type="match status" value="10"/>
</dbReference>
<dbReference type="PROSITE" id="PS00028">
    <property type="entry name" value="ZINC_FINGER_C2H2_1"/>
    <property type="match status" value="10"/>
</dbReference>
<dbReference type="FunFam" id="3.30.160.60:FF:000257">
    <property type="entry name" value="ZXD family zinc finger C"/>
    <property type="match status" value="2"/>
</dbReference>
<reference evidence="8" key="1">
    <citation type="submission" date="2023-03" db="EMBL/GenBank/DDBJ databases">
        <title>Electrophorus voltai genome.</title>
        <authorList>
            <person name="Bian C."/>
        </authorList>
    </citation>
    <scope>NUCLEOTIDE SEQUENCE</scope>
    <source>
        <strain evidence="8">CB-2022</strain>
        <tissue evidence="8">Muscle</tissue>
    </source>
</reference>
<evidence type="ECO:0000256" key="3">
    <source>
        <dbReference type="ARBA" id="ARBA00022771"/>
    </source>
</evidence>
<dbReference type="InterPro" id="IPR036236">
    <property type="entry name" value="Znf_C2H2_sf"/>
</dbReference>
<organism evidence="8 9">
    <name type="scientific">Electrophorus voltai</name>
    <dbReference type="NCBI Taxonomy" id="2609070"/>
    <lineage>
        <taxon>Eukaryota</taxon>
        <taxon>Metazoa</taxon>
        <taxon>Chordata</taxon>
        <taxon>Craniata</taxon>
        <taxon>Vertebrata</taxon>
        <taxon>Euteleostomi</taxon>
        <taxon>Actinopterygii</taxon>
        <taxon>Neopterygii</taxon>
        <taxon>Teleostei</taxon>
        <taxon>Ostariophysi</taxon>
        <taxon>Gymnotiformes</taxon>
        <taxon>Gymnotoidei</taxon>
        <taxon>Gymnotidae</taxon>
        <taxon>Electrophorus</taxon>
    </lineage>
</organism>
<evidence type="ECO:0000313" key="9">
    <source>
        <dbReference type="Proteomes" id="UP001239994"/>
    </source>
</evidence>
<feature type="domain" description="C2H2-type" evidence="7">
    <location>
        <begin position="834"/>
        <end position="863"/>
    </location>
</feature>
<dbReference type="InterPro" id="IPR051061">
    <property type="entry name" value="Zinc_finger_trans_reg"/>
</dbReference>
<feature type="domain" description="C2H2-type" evidence="7">
    <location>
        <begin position="680"/>
        <end position="709"/>
    </location>
</feature>
<dbReference type="GO" id="GO:0008270">
    <property type="term" value="F:zinc ion binding"/>
    <property type="evidence" value="ECO:0007669"/>
    <property type="project" value="UniProtKB-KW"/>
</dbReference>
<dbReference type="Proteomes" id="UP001239994">
    <property type="component" value="Unassembled WGS sequence"/>
</dbReference>
<evidence type="ECO:0000256" key="2">
    <source>
        <dbReference type="ARBA" id="ARBA00022737"/>
    </source>
</evidence>
<name>A0AAD9DXA9_9TELE</name>
<dbReference type="GO" id="GO:0003712">
    <property type="term" value="F:transcription coregulator activity"/>
    <property type="evidence" value="ECO:0007669"/>
    <property type="project" value="TreeGrafter"/>
</dbReference>
<feature type="compositionally biased region" description="Pro residues" evidence="6">
    <location>
        <begin position="913"/>
        <end position="929"/>
    </location>
</feature>
<keyword evidence="4" id="KW-0862">Zinc</keyword>
<evidence type="ECO:0000256" key="1">
    <source>
        <dbReference type="ARBA" id="ARBA00022723"/>
    </source>
</evidence>
<accession>A0AAD9DXA9</accession>
<feature type="domain" description="C2H2-type" evidence="7">
    <location>
        <begin position="591"/>
        <end position="620"/>
    </location>
</feature>
<feature type="region of interest" description="Disordered" evidence="6">
    <location>
        <begin position="1244"/>
        <end position="1273"/>
    </location>
</feature>
<feature type="domain" description="C2H2-type" evidence="7">
    <location>
        <begin position="560"/>
        <end position="589"/>
    </location>
</feature>
<feature type="compositionally biased region" description="Polar residues" evidence="6">
    <location>
        <begin position="1257"/>
        <end position="1273"/>
    </location>
</feature>
<keyword evidence="9" id="KW-1185">Reference proteome</keyword>
<comment type="caution">
    <text evidence="8">The sequence shown here is derived from an EMBL/GenBank/DDBJ whole genome shotgun (WGS) entry which is preliminary data.</text>
</comment>
<feature type="domain" description="C2H2-type" evidence="7">
    <location>
        <begin position="771"/>
        <end position="800"/>
    </location>
</feature>
<dbReference type="FunFam" id="3.30.160.60:FF:000125">
    <property type="entry name" value="Putative zinc finger protein 143"/>
    <property type="match status" value="2"/>
</dbReference>
<dbReference type="SUPFAM" id="SSF57667">
    <property type="entry name" value="beta-beta-alpha zinc fingers"/>
    <property type="match status" value="5"/>
</dbReference>
<dbReference type="Gene3D" id="3.30.160.60">
    <property type="entry name" value="Classic Zinc Finger"/>
    <property type="match status" value="10"/>
</dbReference>
<dbReference type="SMART" id="SM00355">
    <property type="entry name" value="ZnF_C2H2"/>
    <property type="match status" value="10"/>
</dbReference>
<protein>
    <recommendedName>
        <fullName evidence="7">C2H2-type domain-containing protein</fullName>
    </recommendedName>
</protein>
<feature type="domain" description="C2H2-type" evidence="7">
    <location>
        <begin position="711"/>
        <end position="740"/>
    </location>
</feature>
<keyword evidence="1" id="KW-0479">Metal-binding</keyword>
<evidence type="ECO:0000259" key="7">
    <source>
        <dbReference type="PROSITE" id="PS50157"/>
    </source>
</evidence>
<dbReference type="EMBL" id="JAROKS010000015">
    <property type="protein sequence ID" value="KAK1796518.1"/>
    <property type="molecule type" value="Genomic_DNA"/>
</dbReference>
<dbReference type="GO" id="GO:0006357">
    <property type="term" value="P:regulation of transcription by RNA polymerase II"/>
    <property type="evidence" value="ECO:0007669"/>
    <property type="project" value="TreeGrafter"/>
</dbReference>
<feature type="non-terminal residue" evidence="8">
    <location>
        <position position="1"/>
    </location>
</feature>
<proteinExistence type="predicted"/>
<evidence type="ECO:0000256" key="6">
    <source>
        <dbReference type="SAM" id="MobiDB-lite"/>
    </source>
</evidence>
<feature type="domain" description="C2H2-type" evidence="7">
    <location>
        <begin position="651"/>
        <end position="678"/>
    </location>
</feature>
<feature type="region of interest" description="Disordered" evidence="6">
    <location>
        <begin position="1113"/>
        <end position="1133"/>
    </location>
</feature>
<feature type="domain" description="C2H2-type" evidence="7">
    <location>
        <begin position="741"/>
        <end position="770"/>
    </location>
</feature>
<feature type="compositionally biased region" description="Basic and acidic residues" evidence="6">
    <location>
        <begin position="227"/>
        <end position="249"/>
    </location>
</feature>
<feature type="region of interest" description="Disordered" evidence="6">
    <location>
        <begin position="906"/>
        <end position="931"/>
    </location>
</feature>
<dbReference type="InterPro" id="IPR013087">
    <property type="entry name" value="Znf_C2H2_type"/>
</dbReference>
<dbReference type="PANTHER" id="PTHR46179:SF5">
    <property type="entry name" value="ZINC FINGER PROTEIN ZXDC"/>
    <property type="match status" value="1"/>
</dbReference>
<dbReference type="AlphaFoldDB" id="A0AAD9DXA9"/>
<sequence length="1273" mass="136522">GGPFMSCCYRDTKMEIQGLADAQNTHYQHGAPRKSALSPLGTTTETISSSILKENDNADHSESHVLQSDNNNNRPRSSLLRLLAENGSGSCLSLCHKQNERHSTLSQKVQVANVELCNLNTLKEKDYLELSPEFVRGELKYTEENEDSVLQMALPLFDGEDGYAEHSEQRQLLAEDLRQRHQDSPSLPVVRASCSNASDGTIGPSIGKNSEEFYVVLNIVQENGLGDNKERQTRQSEEGEKVNGKKADSARSTYGPVDVQHRNLTIKAKSSSVCSFGDVGVSSDLTGETGTVVSGRQRVCFEAENGSIVLSDASVESGHDGNQKMSDVMMACNNLVSMEQASRELNECDSKDGTAVLPESTDTTDMTEANNSTEYITDYVNLGTNNDNVPDGTSETAHETFSGTIMINNQSIIVTIENGVLTLAAPPEGYSYKEDGLVSLKEHLGMKDHEDIVLLNYDSGTKSIGKISNVAGSTQDEPSAEPAVSDSELTLADECSLSELGATLDSCPAVKQEDGTLSAMDANSIGPNSKGTPIECEDELQPMSLVGTTGLAKKGALVTYRCPHPGCSNTFDSRQKLKMHLVFHTEDQRPFKCTMEGCGWSFTTSYKLKRHLQSHNKVRPYRCEWENCGRRFTTIYNLKAHVKAHDQEDAFVCEICSERFRSATRLANHQRTHFEPERPHKCEFPGCEKAFITFSALFSHNRTHFRETGQFTCTYPGCDKRYDKACRLKIHLRSHTGERPFVCDSESCGWTFTSMSKLLRHKRKHEDDRRFTCPEEGCGKSFTRAEHLKGHSITHLGTKPFECPVAGCSAKFSARSSLYIHSKKHRQDGLCLRSRCPVAGCTKHFSSRSSLKSHMLKHHNLSPDVLNQLESTASLTPSCELTSAAQSATAPASVGTELSSLDLSSLFSSVPQGAPPPPPTGPAAHPGPAPFTMDMSLVSSGILTIDPASVGPPLGGAKGVDPLILAAGADMGAHVLDAALGPGGGGGVLQQATLQLDDVQTVNPEALGALTALAIQSTPSTEQLQALSSSSTLTAESPSSSLSASLVPSLTSSALGAGAPVPELLSPQPKADIRTGEAAVGPLLSGVEVLTQQENSKGMGQFVFPGHSASYTGQKEAELPSGTPCPFMESSGSARTDYRAIQLAKRRKQKGPAAGAITSGGTQRKTKGLKGPTAPGTLAGRFGEGTASTTGGLTIRDPVTGAQYVQIQLLQDDPASDGDLAFQLSSQTSSSHSQLTVDLPVNILQEPSAMTEDDNGSDNSQFTGSTINLQDLE</sequence>
<evidence type="ECO:0000256" key="4">
    <source>
        <dbReference type="ARBA" id="ARBA00022833"/>
    </source>
</evidence>
<evidence type="ECO:0000313" key="8">
    <source>
        <dbReference type="EMBL" id="KAK1796518.1"/>
    </source>
</evidence>
<keyword evidence="3 5" id="KW-0863">Zinc-finger</keyword>
<keyword evidence="2" id="KW-0677">Repeat</keyword>
<feature type="region of interest" description="Disordered" evidence="6">
    <location>
        <begin position="1145"/>
        <end position="1184"/>
    </location>
</feature>
<dbReference type="GO" id="GO:0005634">
    <property type="term" value="C:nucleus"/>
    <property type="evidence" value="ECO:0007669"/>
    <property type="project" value="TreeGrafter"/>
</dbReference>
<evidence type="ECO:0000256" key="5">
    <source>
        <dbReference type="PROSITE-ProRule" id="PRU00042"/>
    </source>
</evidence>
<feature type="domain" description="C2H2-type" evidence="7">
    <location>
        <begin position="801"/>
        <end position="830"/>
    </location>
</feature>
<dbReference type="Pfam" id="PF00096">
    <property type="entry name" value="zf-C2H2"/>
    <property type="match status" value="6"/>
</dbReference>
<feature type="region of interest" description="Disordered" evidence="6">
    <location>
        <begin position="226"/>
        <end position="253"/>
    </location>
</feature>